<sequence>MESFLGYAYLPGDKEAFEAAIEKFHCTLGDRFKRDSETYSHTKDEFGMTPLHYAARLLPTEYWKGRETWNSLLKGLELDDLNEQDEDGRTPLSHAAETGKAWAVDELIKAGADPYRCDKNGRSVLSWAAQFGHKELIELLSWEFKFSEDKDNQGWTPCHYFLQCFLQSDSHSTSDYDLRILPLIWDRSHSREVTGLSLWVKHRPGQNSQWGIRTWTQIPSKYMKASMLSEHDAFGLTLLARAVRLERYLIVKILLTIEGINIGVADRDGKTPLWRAIEARNRDIAELLWNDDDTTLRLLARNAHTRSESLEWLITNGYPLLRQHGPNKRTAFHIMLDIPNISVMEHHLQQIITHVSDLPTDTVEAPTYKRSKYLEEILEKADRRGLTPLALAKEKRLIPIVKLFIRWRAKVDCFKHKADWFNLLPDSKDIASFCNLEEAYRNVSFELVQKKNEILVFDFYQAEDVTPQGRLVKRRDMLQHLW</sequence>
<keyword evidence="2" id="KW-0040">ANK repeat</keyword>
<dbReference type="PROSITE" id="PS50088">
    <property type="entry name" value="ANK_REPEAT"/>
    <property type="match status" value="1"/>
</dbReference>
<reference evidence="3" key="2">
    <citation type="submission" date="2021-02" db="EMBL/GenBank/DDBJ databases">
        <title>Aspergillus luchuensis mut. kawachii IFO 4304 genome sequence.</title>
        <authorList>
            <person name="Mori K."/>
            <person name="Kadooka C."/>
            <person name="Goto M."/>
            <person name="Futagami T."/>
        </authorList>
    </citation>
    <scope>NUCLEOTIDE SEQUENCE</scope>
    <source>
        <strain evidence="3">IFO 4308</strain>
    </source>
</reference>
<dbReference type="PROSITE" id="PS50297">
    <property type="entry name" value="ANK_REP_REGION"/>
    <property type="match status" value="1"/>
</dbReference>
<dbReference type="Gene3D" id="1.25.40.20">
    <property type="entry name" value="Ankyrin repeat-containing domain"/>
    <property type="match status" value="3"/>
</dbReference>
<dbReference type="RefSeq" id="XP_041547872.1">
    <property type="nucleotide sequence ID" value="XM_041683630.1"/>
</dbReference>
<reference evidence="3" key="1">
    <citation type="submission" date="2021-01" db="EMBL/GenBank/DDBJ databases">
        <authorList>
            <consortium name="Aspergillus luchuensis mut. kawachii IFO 4304 genome sequencing consortium"/>
            <person name="Kazuki M."/>
            <person name="Futagami T."/>
        </authorList>
    </citation>
    <scope>NUCLEOTIDE SEQUENCE</scope>
    <source>
        <strain evidence="3">IFO 4308</strain>
    </source>
</reference>
<evidence type="ECO:0000256" key="2">
    <source>
        <dbReference type="ARBA" id="ARBA00023043"/>
    </source>
</evidence>
<dbReference type="InterPro" id="IPR036770">
    <property type="entry name" value="Ankyrin_rpt-contain_sf"/>
</dbReference>
<dbReference type="PANTHER" id="PTHR24198:SF193">
    <property type="match status" value="1"/>
</dbReference>
<dbReference type="EMBL" id="AP024431">
    <property type="protein sequence ID" value="BCS04110.1"/>
    <property type="molecule type" value="Genomic_DNA"/>
</dbReference>
<dbReference type="GeneID" id="64965431"/>
<dbReference type="SMART" id="SM00248">
    <property type="entry name" value="ANK"/>
    <property type="match status" value="5"/>
</dbReference>
<dbReference type="Proteomes" id="UP000661280">
    <property type="component" value="Chromosome 7"/>
</dbReference>
<keyword evidence="4" id="KW-1185">Reference proteome</keyword>
<accession>A0A7R7X6T4</accession>
<dbReference type="KEGG" id="aluc:AKAW2_70988S"/>
<gene>
    <name evidence="3" type="ORF">AKAW2_70988S</name>
</gene>
<organism evidence="3 4">
    <name type="scientific">Aspergillus kawachii</name>
    <name type="common">White koji mold</name>
    <name type="synonym">Aspergillus awamori var. kawachi</name>
    <dbReference type="NCBI Taxonomy" id="1069201"/>
    <lineage>
        <taxon>Eukaryota</taxon>
        <taxon>Fungi</taxon>
        <taxon>Dikarya</taxon>
        <taxon>Ascomycota</taxon>
        <taxon>Pezizomycotina</taxon>
        <taxon>Eurotiomycetes</taxon>
        <taxon>Eurotiomycetidae</taxon>
        <taxon>Eurotiales</taxon>
        <taxon>Aspergillaceae</taxon>
        <taxon>Aspergillus</taxon>
        <taxon>Aspergillus subgen. Circumdati</taxon>
    </lineage>
</organism>
<evidence type="ECO:0000256" key="1">
    <source>
        <dbReference type="ARBA" id="ARBA00022737"/>
    </source>
</evidence>
<name>A0A7R7X6T4_ASPKA</name>
<proteinExistence type="predicted"/>
<dbReference type="Pfam" id="PF12796">
    <property type="entry name" value="Ank_2"/>
    <property type="match status" value="2"/>
</dbReference>
<dbReference type="InterPro" id="IPR002110">
    <property type="entry name" value="Ankyrin_rpt"/>
</dbReference>
<dbReference type="SUPFAM" id="SSF48403">
    <property type="entry name" value="Ankyrin repeat"/>
    <property type="match status" value="2"/>
</dbReference>
<dbReference type="PANTHER" id="PTHR24198">
    <property type="entry name" value="ANKYRIN REPEAT AND PROTEIN KINASE DOMAIN-CONTAINING PROTEIN"/>
    <property type="match status" value="1"/>
</dbReference>
<keyword evidence="1" id="KW-0677">Repeat</keyword>
<dbReference type="OrthoDB" id="194358at2759"/>
<evidence type="ECO:0000313" key="3">
    <source>
        <dbReference type="EMBL" id="BCS04110.1"/>
    </source>
</evidence>
<dbReference type="AlphaFoldDB" id="A0A7R7X6T4"/>
<evidence type="ECO:0000313" key="4">
    <source>
        <dbReference type="Proteomes" id="UP000661280"/>
    </source>
</evidence>
<protein>
    <submittedName>
        <fullName evidence="3">Uncharacterized protein</fullName>
    </submittedName>
</protein>